<name>A0A1Y2JWY7_BRAJP</name>
<keyword evidence="1" id="KW-1133">Transmembrane helix</keyword>
<comment type="caution">
    <text evidence="2">The sequence shown here is derived from an EMBL/GenBank/DDBJ whole genome shotgun (WGS) entry which is preliminary data.</text>
</comment>
<proteinExistence type="predicted"/>
<reference evidence="2 3" key="1">
    <citation type="submission" date="2017-03" db="EMBL/GenBank/DDBJ databases">
        <title>Whole genome sequences of fourteen strains of Bradyrhizobium canariense and one strain of Bradyrhizobium japonicum isolated from Lupinus (Papilionoideae: Genisteae) species in Algeria.</title>
        <authorList>
            <person name="Crovadore J."/>
            <person name="Chekireb D."/>
            <person name="Brachmann A."/>
            <person name="Chablais R."/>
            <person name="Cochard B."/>
            <person name="Lefort F."/>
        </authorList>
    </citation>
    <scope>NUCLEOTIDE SEQUENCE [LARGE SCALE GENOMIC DNA]</scope>
    <source>
        <strain evidence="2 3">UBMA197</strain>
    </source>
</reference>
<feature type="transmembrane region" description="Helical" evidence="1">
    <location>
        <begin position="12"/>
        <end position="30"/>
    </location>
</feature>
<dbReference type="EMBL" id="NAFL01000181">
    <property type="protein sequence ID" value="OSJ36685.1"/>
    <property type="molecule type" value="Genomic_DNA"/>
</dbReference>
<dbReference type="RefSeq" id="WP_085398452.1">
    <property type="nucleotide sequence ID" value="NZ_NAFL01000181.1"/>
</dbReference>
<gene>
    <name evidence="2" type="ORF">BSZ19_03040</name>
</gene>
<organism evidence="2 3">
    <name type="scientific">Bradyrhizobium japonicum</name>
    <dbReference type="NCBI Taxonomy" id="375"/>
    <lineage>
        <taxon>Bacteria</taxon>
        <taxon>Pseudomonadati</taxon>
        <taxon>Pseudomonadota</taxon>
        <taxon>Alphaproteobacteria</taxon>
        <taxon>Hyphomicrobiales</taxon>
        <taxon>Nitrobacteraceae</taxon>
        <taxon>Bradyrhizobium</taxon>
    </lineage>
</organism>
<keyword evidence="1" id="KW-0812">Transmembrane</keyword>
<feature type="transmembrane region" description="Helical" evidence="1">
    <location>
        <begin position="42"/>
        <end position="61"/>
    </location>
</feature>
<keyword evidence="1" id="KW-0472">Membrane</keyword>
<sequence length="111" mass="11899">MVATLSSDFSVFSVGAAGGISAEVLHWYGLRRGGRVPIYAKSVFYWIVTIAMVLVGAFLAWVRFGSDGVPFDVYFVGLAAPIILQKLIAHAPAGVKGSRGSSTGIRDFFVW</sequence>
<evidence type="ECO:0000256" key="1">
    <source>
        <dbReference type="SAM" id="Phobius"/>
    </source>
</evidence>
<dbReference type="Proteomes" id="UP000193335">
    <property type="component" value="Unassembled WGS sequence"/>
</dbReference>
<dbReference type="AlphaFoldDB" id="A0A1Y2JWY7"/>
<accession>A0A1Y2JWY7</accession>
<protein>
    <submittedName>
        <fullName evidence="2">Uncharacterized protein</fullName>
    </submittedName>
</protein>
<evidence type="ECO:0000313" key="2">
    <source>
        <dbReference type="EMBL" id="OSJ36685.1"/>
    </source>
</evidence>
<evidence type="ECO:0000313" key="3">
    <source>
        <dbReference type="Proteomes" id="UP000193335"/>
    </source>
</evidence>